<keyword evidence="2" id="KW-1185">Reference proteome</keyword>
<evidence type="ECO:0000313" key="1">
    <source>
        <dbReference type="EMBL" id="CAI9290680.1"/>
    </source>
</evidence>
<gene>
    <name evidence="1" type="ORF">LSALG_LOCUS29864</name>
</gene>
<name>A0AA36EEG7_LACSI</name>
<reference evidence="1" key="1">
    <citation type="submission" date="2023-04" db="EMBL/GenBank/DDBJ databases">
        <authorList>
            <person name="Vijverberg K."/>
            <person name="Xiong W."/>
            <person name="Schranz E."/>
        </authorList>
    </citation>
    <scope>NUCLEOTIDE SEQUENCE</scope>
</reference>
<organism evidence="1 2">
    <name type="scientific">Lactuca saligna</name>
    <name type="common">Willowleaf lettuce</name>
    <dbReference type="NCBI Taxonomy" id="75948"/>
    <lineage>
        <taxon>Eukaryota</taxon>
        <taxon>Viridiplantae</taxon>
        <taxon>Streptophyta</taxon>
        <taxon>Embryophyta</taxon>
        <taxon>Tracheophyta</taxon>
        <taxon>Spermatophyta</taxon>
        <taxon>Magnoliopsida</taxon>
        <taxon>eudicotyledons</taxon>
        <taxon>Gunneridae</taxon>
        <taxon>Pentapetalae</taxon>
        <taxon>asterids</taxon>
        <taxon>campanulids</taxon>
        <taxon>Asterales</taxon>
        <taxon>Asteraceae</taxon>
        <taxon>Cichorioideae</taxon>
        <taxon>Cichorieae</taxon>
        <taxon>Lactucinae</taxon>
        <taxon>Lactuca</taxon>
    </lineage>
</organism>
<dbReference type="Proteomes" id="UP001177003">
    <property type="component" value="Chromosome 6"/>
</dbReference>
<accession>A0AA36EEG7</accession>
<protein>
    <recommendedName>
        <fullName evidence="3">Transposase MuDR plant domain-containing protein</fullName>
    </recommendedName>
</protein>
<evidence type="ECO:0008006" key="3">
    <source>
        <dbReference type="Google" id="ProtNLM"/>
    </source>
</evidence>
<proteinExistence type="predicted"/>
<dbReference type="EMBL" id="OX465082">
    <property type="protein sequence ID" value="CAI9290680.1"/>
    <property type="molecule type" value="Genomic_DNA"/>
</dbReference>
<dbReference type="AlphaFoldDB" id="A0AA36EEG7"/>
<sequence>MSLLEESKVSLAYQHSEQLYYCGIVDDRDIRKLIKVINVVGDKSVFVYVVVEEGVSLNEVDDRGKAYAANLSSGKGSNNPIALDAANKVGNEYGKQEVSFLHDGELKGYSEFVDCDKLDISDLESDSNREEFDDEPKLIYLDTMFHGMPQLHSCHVNYDVNIPCQRVDINEEIKVLDIFGDKELLKLAIGRQCMEQGNQYKTTRSSKEMFDVVCLLENCSWMIKARGIKSNTVFQVTKVVDQHTCCATNLDANHRQSKKKVLNLFIAEVLAGDYNRVYRGMAGKTICVVDVKRYQRGFIHQTFNVSAQLG</sequence>
<evidence type="ECO:0000313" key="2">
    <source>
        <dbReference type="Proteomes" id="UP001177003"/>
    </source>
</evidence>